<dbReference type="EMBL" id="MK500438">
    <property type="protein sequence ID" value="QBK89711.1"/>
    <property type="molecule type" value="Genomic_DNA"/>
</dbReference>
<protein>
    <submittedName>
        <fullName evidence="1">Uncharacterized protein</fullName>
    </submittedName>
</protein>
<reference evidence="1" key="1">
    <citation type="journal article" date="2019" name="MBio">
        <title>Virus Genomes from Deep Sea Sediments Expand the Ocean Megavirome and Support Independent Origins of Viral Gigantism.</title>
        <authorList>
            <person name="Backstrom D."/>
            <person name="Yutin N."/>
            <person name="Jorgensen S.L."/>
            <person name="Dharamshi J."/>
            <person name="Homa F."/>
            <person name="Zaremba-Niedwiedzka K."/>
            <person name="Spang A."/>
            <person name="Wolf Y.I."/>
            <person name="Koonin E.V."/>
            <person name="Ettema T.J."/>
        </authorList>
    </citation>
    <scope>NUCLEOTIDE SEQUENCE</scope>
</reference>
<proteinExistence type="predicted"/>
<gene>
    <name evidence="1" type="ORF">LCPAC001_02260</name>
</gene>
<sequence length="461" mass="48065">MSFYTGGLHNLVTSPQAGRADVRFNNVDIEADLKVSGDIDILGSVCVTDGVKDNVCLTTNGIIIDPNTNTSNTLQVFKSDGITNVLSVDTSLNTVNMTQLGVTSHANIGTIKIDETNNQIDNTASGAALTIHADAALNLEADSSIVFRTGVGQGVVCQMDESSLIVDATSATAFVVRDDGGVNTILTVNTTSPQVLISSDNGNALNIDNKVGVDLFNVNCAANRVTVIGSSNRALKVTDSASDNQVIQFDTKDDAEIRIESTMNDVAIRFRNIETANTTWTLGSDISAGSDGARPFVISAASSLGSNNAISIDEATQQVNIAQGITLLTTGGSKSALDYYERSYILTQNYTGAVTISNVDHFFTRVGNMVTVTIAEASGTSGSAAGLIGASLIAVRYRPFAGIWATIPVRVGGVTRVGSCQITSGGTITIGNSDSSGVLSVAFPASGTVGWEEFSISWIIY</sequence>
<evidence type="ECO:0000313" key="1">
    <source>
        <dbReference type="EMBL" id="QBK89711.1"/>
    </source>
</evidence>
<accession>A0A481Z2Y6</accession>
<name>A0A481Z2Y6_9VIRU</name>
<organism evidence="1">
    <name type="scientific">Pithovirus LCPAC001</name>
    <dbReference type="NCBI Taxonomy" id="2506585"/>
    <lineage>
        <taxon>Viruses</taxon>
        <taxon>Pithoviruses</taxon>
    </lineage>
</organism>